<name>A0A382R2C4_9ZZZZ</name>
<evidence type="ECO:0008006" key="2">
    <source>
        <dbReference type="Google" id="ProtNLM"/>
    </source>
</evidence>
<dbReference type="EMBL" id="UINC01118642">
    <property type="protein sequence ID" value="SVC91904.1"/>
    <property type="molecule type" value="Genomic_DNA"/>
</dbReference>
<dbReference type="AlphaFoldDB" id="A0A382R2C4"/>
<dbReference type="PROSITE" id="PS51257">
    <property type="entry name" value="PROKAR_LIPOPROTEIN"/>
    <property type="match status" value="1"/>
</dbReference>
<sequence length="127" mass="14206">MNKVFCLSIILFSISCAKIEKDYILPEKVSPDVYKVLLENDDVKVLEVTFAPGQGDNMHDHGVITFYVVKGGKLQATLPDGTVRENKAPDGFVGHRNARTTHQMKNMSNDTVKVIIVEHKNIKPIKN</sequence>
<evidence type="ECO:0000313" key="1">
    <source>
        <dbReference type="EMBL" id="SVC91904.1"/>
    </source>
</evidence>
<dbReference type="Gene3D" id="2.60.120.10">
    <property type="entry name" value="Jelly Rolls"/>
    <property type="match status" value="1"/>
</dbReference>
<proteinExistence type="predicted"/>
<dbReference type="SUPFAM" id="SSF51182">
    <property type="entry name" value="RmlC-like cupins"/>
    <property type="match status" value="1"/>
</dbReference>
<gene>
    <name evidence="1" type="ORF">METZ01_LOCUS344758</name>
</gene>
<reference evidence="1" key="1">
    <citation type="submission" date="2018-05" db="EMBL/GenBank/DDBJ databases">
        <authorList>
            <person name="Lanie J.A."/>
            <person name="Ng W.-L."/>
            <person name="Kazmierczak K.M."/>
            <person name="Andrzejewski T.M."/>
            <person name="Davidsen T.M."/>
            <person name="Wayne K.J."/>
            <person name="Tettelin H."/>
            <person name="Glass J.I."/>
            <person name="Rusch D."/>
            <person name="Podicherti R."/>
            <person name="Tsui H.-C.T."/>
            <person name="Winkler M.E."/>
        </authorList>
    </citation>
    <scope>NUCLEOTIDE SEQUENCE</scope>
</reference>
<accession>A0A382R2C4</accession>
<dbReference type="InterPro" id="IPR011051">
    <property type="entry name" value="RmlC_Cupin_sf"/>
</dbReference>
<protein>
    <recommendedName>
        <fullName evidence="2">Cupin 2 conserved barrel domain-containing protein</fullName>
    </recommendedName>
</protein>
<dbReference type="InterPro" id="IPR014710">
    <property type="entry name" value="RmlC-like_jellyroll"/>
</dbReference>
<organism evidence="1">
    <name type="scientific">marine metagenome</name>
    <dbReference type="NCBI Taxonomy" id="408172"/>
    <lineage>
        <taxon>unclassified sequences</taxon>
        <taxon>metagenomes</taxon>
        <taxon>ecological metagenomes</taxon>
    </lineage>
</organism>